<dbReference type="NCBIfam" id="TIGR00231">
    <property type="entry name" value="small_GTP"/>
    <property type="match status" value="1"/>
</dbReference>
<name>D2VQV4_NAEGR</name>
<evidence type="ECO:0000256" key="1">
    <source>
        <dbReference type="ARBA" id="ARBA00006270"/>
    </source>
</evidence>
<dbReference type="OMA" id="SQETFCA"/>
<dbReference type="PROSITE" id="PS51421">
    <property type="entry name" value="RAS"/>
    <property type="match status" value="1"/>
</dbReference>
<dbReference type="InterPro" id="IPR005225">
    <property type="entry name" value="Small_GTP-bd"/>
</dbReference>
<dbReference type="PRINTS" id="PR00449">
    <property type="entry name" value="RASTRNSFRMNG"/>
</dbReference>
<keyword evidence="5" id="KW-1185">Reference proteome</keyword>
<keyword evidence="2" id="KW-0547">Nucleotide-binding</keyword>
<gene>
    <name evidence="4" type="ORF">NAEGRDRAFT_71359</name>
</gene>
<dbReference type="FunFam" id="3.40.50.300:FF:001072">
    <property type="entry name" value="Rab family GTPase"/>
    <property type="match status" value="1"/>
</dbReference>
<dbReference type="Proteomes" id="UP000006671">
    <property type="component" value="Unassembled WGS sequence"/>
</dbReference>
<dbReference type="PROSITE" id="PS51419">
    <property type="entry name" value="RAB"/>
    <property type="match status" value="1"/>
</dbReference>
<dbReference type="GO" id="GO:0005525">
    <property type="term" value="F:GTP binding"/>
    <property type="evidence" value="ECO:0007669"/>
    <property type="project" value="UniProtKB-KW"/>
</dbReference>
<dbReference type="SMART" id="SM00174">
    <property type="entry name" value="RHO"/>
    <property type="match status" value="1"/>
</dbReference>
<dbReference type="SMART" id="SM00176">
    <property type="entry name" value="RAN"/>
    <property type="match status" value="1"/>
</dbReference>
<dbReference type="EMBL" id="GG738890">
    <property type="protein sequence ID" value="EFC40777.1"/>
    <property type="molecule type" value="Genomic_DNA"/>
</dbReference>
<dbReference type="GeneID" id="8864524"/>
<dbReference type="VEuPathDB" id="AmoebaDB:NAEGRDRAFT_71359"/>
<dbReference type="SMART" id="SM00175">
    <property type="entry name" value="RAB"/>
    <property type="match status" value="1"/>
</dbReference>
<dbReference type="InParanoid" id="D2VQV4"/>
<dbReference type="CDD" id="cd00154">
    <property type="entry name" value="Rab"/>
    <property type="match status" value="1"/>
</dbReference>
<reference evidence="4 5" key="1">
    <citation type="journal article" date="2010" name="Cell">
        <title>The genome of Naegleria gruberi illuminates early eukaryotic versatility.</title>
        <authorList>
            <person name="Fritz-Laylin L.K."/>
            <person name="Prochnik S.E."/>
            <person name="Ginger M.L."/>
            <person name="Dacks J.B."/>
            <person name="Carpenter M.L."/>
            <person name="Field M.C."/>
            <person name="Kuo A."/>
            <person name="Paredez A."/>
            <person name="Chapman J."/>
            <person name="Pham J."/>
            <person name="Shu S."/>
            <person name="Neupane R."/>
            <person name="Cipriano M."/>
            <person name="Mancuso J."/>
            <person name="Tu H."/>
            <person name="Salamov A."/>
            <person name="Lindquist E."/>
            <person name="Shapiro H."/>
            <person name="Lucas S."/>
            <person name="Grigoriev I.V."/>
            <person name="Cande W.Z."/>
            <person name="Fulton C."/>
            <person name="Rokhsar D.S."/>
            <person name="Dawson S.C."/>
        </authorList>
    </citation>
    <scope>NUCLEOTIDE SEQUENCE [LARGE SCALE GENOMIC DNA]</scope>
    <source>
        <strain evidence="4 5">NEG-M</strain>
    </source>
</reference>
<evidence type="ECO:0000256" key="2">
    <source>
        <dbReference type="ARBA" id="ARBA00022741"/>
    </source>
</evidence>
<evidence type="ECO:0000313" key="5">
    <source>
        <dbReference type="Proteomes" id="UP000006671"/>
    </source>
</evidence>
<dbReference type="GO" id="GO:0003924">
    <property type="term" value="F:GTPase activity"/>
    <property type="evidence" value="ECO:0007669"/>
    <property type="project" value="InterPro"/>
</dbReference>
<dbReference type="STRING" id="5762.D2VQV4"/>
<proteinExistence type="inferred from homology"/>
<dbReference type="InterPro" id="IPR050209">
    <property type="entry name" value="Rab_GTPases_membrane_traffic"/>
</dbReference>
<sequence>MTTANALDYCFKLIVIGDSGAGKSCVMRRYLEANFYEDQTHTIGVEFGSKNVICGGKRIKLQIWDTAGQERYRSVVRSYYRDAIGAIVVYDITNEESFKNVKRWIEDARELSDDNVTCIIVGNKKDKEDERKVNFMRGSQLAHDMDAAFFEASAVTGDGVSDVFNKLTKLILTKVENNDLKPKAKESIIIPGVTKTPENSASEEAGADQSWSSYCQC</sequence>
<keyword evidence="3" id="KW-0342">GTP-binding</keyword>
<dbReference type="InterPro" id="IPR027417">
    <property type="entry name" value="P-loop_NTPase"/>
</dbReference>
<dbReference type="PROSITE" id="PS51420">
    <property type="entry name" value="RHO"/>
    <property type="match status" value="1"/>
</dbReference>
<dbReference type="Gene3D" id="3.40.50.300">
    <property type="entry name" value="P-loop containing nucleotide triphosphate hydrolases"/>
    <property type="match status" value="1"/>
</dbReference>
<evidence type="ECO:0000256" key="3">
    <source>
        <dbReference type="ARBA" id="ARBA00023134"/>
    </source>
</evidence>
<dbReference type="eggNOG" id="KOG0086">
    <property type="taxonomic scope" value="Eukaryota"/>
</dbReference>
<comment type="similarity">
    <text evidence="1">Belongs to the small GTPase superfamily. Rab family.</text>
</comment>
<dbReference type="AlphaFoldDB" id="D2VQV4"/>
<dbReference type="InterPro" id="IPR001806">
    <property type="entry name" value="Small_GTPase"/>
</dbReference>
<organism evidence="5">
    <name type="scientific">Naegleria gruberi</name>
    <name type="common">Amoeba</name>
    <dbReference type="NCBI Taxonomy" id="5762"/>
    <lineage>
        <taxon>Eukaryota</taxon>
        <taxon>Discoba</taxon>
        <taxon>Heterolobosea</taxon>
        <taxon>Tetramitia</taxon>
        <taxon>Eutetramitia</taxon>
        <taxon>Vahlkampfiidae</taxon>
        <taxon>Naegleria</taxon>
    </lineage>
</organism>
<dbReference type="RefSeq" id="XP_002673521.1">
    <property type="nucleotide sequence ID" value="XM_002673475.1"/>
</dbReference>
<evidence type="ECO:0000313" key="4">
    <source>
        <dbReference type="EMBL" id="EFC40777.1"/>
    </source>
</evidence>
<dbReference type="SUPFAM" id="SSF52540">
    <property type="entry name" value="P-loop containing nucleoside triphosphate hydrolases"/>
    <property type="match status" value="1"/>
</dbReference>
<dbReference type="OrthoDB" id="10250860at2759"/>
<dbReference type="KEGG" id="ngr:NAEGRDRAFT_71359"/>
<dbReference type="Pfam" id="PF00071">
    <property type="entry name" value="Ras"/>
    <property type="match status" value="1"/>
</dbReference>
<dbReference type="PANTHER" id="PTHR47979">
    <property type="entry name" value="DRAB11-RELATED"/>
    <property type="match status" value="1"/>
</dbReference>
<accession>D2VQV4</accession>
<protein>
    <submittedName>
        <fullName evidence="4">Rab family small GTPase</fullName>
    </submittedName>
</protein>
<dbReference type="SMART" id="SM00173">
    <property type="entry name" value="RAS"/>
    <property type="match status" value="1"/>
</dbReference>